<feature type="region of interest" description="Disordered" evidence="1">
    <location>
        <begin position="148"/>
        <end position="187"/>
    </location>
</feature>
<reference evidence="2 3" key="1">
    <citation type="submission" date="2015-01" db="EMBL/GenBank/DDBJ databases">
        <title>Enhanced salinomycin production by adjusting the supply of polyketide extender units in Streptomyce albus DSM 41398.</title>
        <authorList>
            <person name="Lu C."/>
        </authorList>
    </citation>
    <scope>NUCLEOTIDE SEQUENCE [LARGE SCALE GENOMIC DNA]</scope>
    <source>
        <strain evidence="3">ATCC 21838 / DSM 41398 / FERM P-419 / JCM 4703 / NBRC 107858</strain>
    </source>
</reference>
<sequence length="187" mass="19698">MPSDYPTAHDLACALAEQLCPGAAPRDVTVSFGARQQAKARYGHRGRGGSVALFAQSLHAHLFGLPLGGEALPSALDALYQYTVIANAPEQKTAIVQQIAEQLRNATAILQSYYYEANMDRLPAEVAAQLLDAHDKVEQVAATLDAVAPALSSPPAPPPARRRPRPAAADPSKAAPAAQTPPAAHRR</sequence>
<organism evidence="2 3">
    <name type="scientific">Streptomyces albus (strain ATCC 21838 / DSM 41398 / FERM P-419 / JCM 4703 / NBRC 107858)</name>
    <dbReference type="NCBI Taxonomy" id="1081613"/>
    <lineage>
        <taxon>Bacteria</taxon>
        <taxon>Bacillati</taxon>
        <taxon>Actinomycetota</taxon>
        <taxon>Actinomycetes</taxon>
        <taxon>Kitasatosporales</taxon>
        <taxon>Streptomycetaceae</taxon>
        <taxon>Streptomyces</taxon>
    </lineage>
</organism>
<feature type="compositionally biased region" description="Low complexity" evidence="1">
    <location>
        <begin position="166"/>
        <end position="187"/>
    </location>
</feature>
<name>A0A0B5EX67_STRA4</name>
<dbReference type="EMBL" id="CP010519">
    <property type="protein sequence ID" value="AJE87398.1"/>
    <property type="molecule type" value="Genomic_DNA"/>
</dbReference>
<keyword evidence="3" id="KW-1185">Reference proteome</keyword>
<dbReference type="AlphaFoldDB" id="A0A0B5EX67"/>
<proteinExistence type="predicted"/>
<protein>
    <submittedName>
        <fullName evidence="2">Uncharacterized protein</fullName>
    </submittedName>
</protein>
<accession>A0A0B5EX67</accession>
<evidence type="ECO:0000313" key="2">
    <source>
        <dbReference type="EMBL" id="AJE87398.1"/>
    </source>
</evidence>
<evidence type="ECO:0000313" key="3">
    <source>
        <dbReference type="Proteomes" id="UP000031523"/>
    </source>
</evidence>
<evidence type="ECO:0000256" key="1">
    <source>
        <dbReference type="SAM" id="MobiDB-lite"/>
    </source>
</evidence>
<dbReference type="Proteomes" id="UP000031523">
    <property type="component" value="Chromosome"/>
</dbReference>
<dbReference type="KEGG" id="sals:SLNWT_7022"/>
<gene>
    <name evidence="2" type="ORF">SLNWT_7022</name>
</gene>